<name>A0A2Z6QMP2_9GLOM</name>
<protein>
    <submittedName>
        <fullName evidence="2">Uncharacterized protein</fullName>
    </submittedName>
</protein>
<evidence type="ECO:0000256" key="1">
    <source>
        <dbReference type="SAM" id="MobiDB-lite"/>
    </source>
</evidence>
<organism evidence="2 3">
    <name type="scientific">Rhizophagus clarus</name>
    <dbReference type="NCBI Taxonomy" id="94130"/>
    <lineage>
        <taxon>Eukaryota</taxon>
        <taxon>Fungi</taxon>
        <taxon>Fungi incertae sedis</taxon>
        <taxon>Mucoromycota</taxon>
        <taxon>Glomeromycotina</taxon>
        <taxon>Glomeromycetes</taxon>
        <taxon>Glomerales</taxon>
        <taxon>Glomeraceae</taxon>
        <taxon>Rhizophagus</taxon>
    </lineage>
</organism>
<comment type="caution">
    <text evidence="2">The sequence shown here is derived from an EMBL/GenBank/DDBJ whole genome shotgun (WGS) entry which is preliminary data.</text>
</comment>
<dbReference type="AlphaFoldDB" id="A0A2Z6QMP2"/>
<gene>
    <name evidence="2" type="ORF">RclHR1_18950002</name>
</gene>
<feature type="region of interest" description="Disordered" evidence="1">
    <location>
        <begin position="1"/>
        <end position="67"/>
    </location>
</feature>
<accession>A0A2Z6QMP2</accession>
<feature type="compositionally biased region" description="Low complexity" evidence="1">
    <location>
        <begin position="15"/>
        <end position="33"/>
    </location>
</feature>
<proteinExistence type="predicted"/>
<reference evidence="2 3" key="1">
    <citation type="submission" date="2017-11" db="EMBL/GenBank/DDBJ databases">
        <title>The genome of Rhizophagus clarus HR1 reveals common genetic basis of auxotrophy among arbuscular mycorrhizal fungi.</title>
        <authorList>
            <person name="Kobayashi Y."/>
        </authorList>
    </citation>
    <scope>NUCLEOTIDE SEQUENCE [LARGE SCALE GENOMIC DNA]</scope>
    <source>
        <strain evidence="2 3">HR1</strain>
    </source>
</reference>
<dbReference type="Proteomes" id="UP000247702">
    <property type="component" value="Unassembled WGS sequence"/>
</dbReference>
<keyword evidence="3" id="KW-1185">Reference proteome</keyword>
<dbReference type="EMBL" id="BEXD01000996">
    <property type="protein sequence ID" value="GBB91573.1"/>
    <property type="molecule type" value="Genomic_DNA"/>
</dbReference>
<sequence>MIQFENDLNKDLLNDESSNVNSSSIDNSRVNDSSENDSSENDSSENDSSENDSSSDGYQDRENNKNYDVIETIIGYKIQDNMIDIRSA</sequence>
<evidence type="ECO:0000313" key="3">
    <source>
        <dbReference type="Proteomes" id="UP000247702"/>
    </source>
</evidence>
<feature type="compositionally biased region" description="Acidic residues" evidence="1">
    <location>
        <begin position="34"/>
        <end position="50"/>
    </location>
</feature>
<evidence type="ECO:0000313" key="2">
    <source>
        <dbReference type="EMBL" id="GBB91573.1"/>
    </source>
</evidence>